<comment type="caution">
    <text evidence="2">The sequence shown here is derived from an EMBL/GenBank/DDBJ whole genome shotgun (WGS) entry which is preliminary data.</text>
</comment>
<keyword evidence="1" id="KW-1133">Transmembrane helix</keyword>
<feature type="transmembrane region" description="Helical" evidence="1">
    <location>
        <begin position="51"/>
        <end position="70"/>
    </location>
</feature>
<dbReference type="EMBL" id="QXBN01000012">
    <property type="protein sequence ID" value="RIT36823.1"/>
    <property type="molecule type" value="Genomic_DNA"/>
</dbReference>
<evidence type="ECO:0000313" key="3">
    <source>
        <dbReference type="Proteomes" id="UP000284557"/>
    </source>
</evidence>
<evidence type="ECO:0008006" key="4">
    <source>
        <dbReference type="Google" id="ProtNLM"/>
    </source>
</evidence>
<evidence type="ECO:0000256" key="1">
    <source>
        <dbReference type="SAM" id="Phobius"/>
    </source>
</evidence>
<dbReference type="AlphaFoldDB" id="A0ABD7HM98"/>
<proteinExistence type="predicted"/>
<dbReference type="Proteomes" id="UP000284557">
    <property type="component" value="Unassembled WGS sequence"/>
</dbReference>
<name>A0ABD7HM98_9MYCO</name>
<sequence>MRGRIWNDTHKVTVEIVLLGVRFGNVCLSVLAAGLAVALTVGLWISGLPGLIPAVLIGVITLLVTMRMAFWFHHIDRNHTIAENVILGALISGARQRTWINLDPMLED</sequence>
<evidence type="ECO:0000313" key="2">
    <source>
        <dbReference type="EMBL" id="RIT36823.1"/>
    </source>
</evidence>
<protein>
    <recommendedName>
        <fullName evidence="4">Transmembrane protein</fullName>
    </recommendedName>
</protein>
<organism evidence="2 3">
    <name type="scientific">Mycobacteroides abscessus</name>
    <dbReference type="NCBI Taxonomy" id="36809"/>
    <lineage>
        <taxon>Bacteria</taxon>
        <taxon>Bacillati</taxon>
        <taxon>Actinomycetota</taxon>
        <taxon>Actinomycetes</taxon>
        <taxon>Mycobacteriales</taxon>
        <taxon>Mycobacteriaceae</taxon>
        <taxon>Mycobacteroides</taxon>
    </lineage>
</organism>
<gene>
    <name evidence="2" type="ORF">D2E76_16350</name>
</gene>
<reference evidence="2 3" key="1">
    <citation type="submission" date="2018-08" db="EMBL/GenBank/DDBJ databases">
        <title>Linezolid Resistance in Mycobacterium abscessus: MIC Distribution and Comprehensive Investigation of Resistance Mechanisms.</title>
        <authorList>
            <person name="Ye M."/>
            <person name="Xu L."/>
            <person name="Zou Y."/>
            <person name="Li B."/>
            <person name="Guo Q."/>
            <person name="Zhang Y."/>
            <person name="Zhan M."/>
            <person name="Xu B."/>
            <person name="Yu F."/>
            <person name="Zhang Z."/>
            <person name="Chu H."/>
        </authorList>
    </citation>
    <scope>NUCLEOTIDE SEQUENCE [LARGE SCALE GENOMIC DNA]</scope>
    <source>
        <strain evidence="2 3">G143</strain>
    </source>
</reference>
<accession>A0ABD7HM98</accession>
<feature type="transmembrane region" description="Helical" evidence="1">
    <location>
        <begin position="12"/>
        <end position="45"/>
    </location>
</feature>
<keyword evidence="1" id="KW-0472">Membrane</keyword>
<dbReference type="RefSeq" id="WP_119596470.1">
    <property type="nucleotide sequence ID" value="NZ_QXBN01000012.1"/>
</dbReference>
<keyword evidence="1" id="KW-0812">Transmembrane</keyword>